<protein>
    <submittedName>
        <fullName evidence="2">Uncharacterized protein</fullName>
    </submittedName>
</protein>
<evidence type="ECO:0000313" key="3">
    <source>
        <dbReference type="Proteomes" id="UP000769528"/>
    </source>
</evidence>
<gene>
    <name evidence="2" type="ORF">WICMUC_005391</name>
</gene>
<dbReference type="AlphaFoldDB" id="A0A9P8P8T5"/>
<evidence type="ECO:0000313" key="2">
    <source>
        <dbReference type="EMBL" id="KAH3667044.1"/>
    </source>
</evidence>
<evidence type="ECO:0000256" key="1">
    <source>
        <dbReference type="SAM" id="MobiDB-lite"/>
    </source>
</evidence>
<feature type="region of interest" description="Disordered" evidence="1">
    <location>
        <begin position="1"/>
        <end position="54"/>
    </location>
</feature>
<keyword evidence="3" id="KW-1185">Reference proteome</keyword>
<reference evidence="2" key="1">
    <citation type="journal article" date="2021" name="Open Biol.">
        <title>Shared evolutionary footprints suggest mitochondrial oxidative damage underlies multiple complex I losses in fungi.</title>
        <authorList>
            <person name="Schikora-Tamarit M.A."/>
            <person name="Marcet-Houben M."/>
            <person name="Nosek J."/>
            <person name="Gabaldon T."/>
        </authorList>
    </citation>
    <scope>NUCLEOTIDE SEQUENCE</scope>
    <source>
        <strain evidence="2">CBS6341</strain>
    </source>
</reference>
<proteinExistence type="predicted"/>
<comment type="caution">
    <text evidence="2">The sequence shown here is derived from an EMBL/GenBank/DDBJ whole genome shotgun (WGS) entry which is preliminary data.</text>
</comment>
<organism evidence="2 3">
    <name type="scientific">Wickerhamomyces mucosus</name>
    <dbReference type="NCBI Taxonomy" id="1378264"/>
    <lineage>
        <taxon>Eukaryota</taxon>
        <taxon>Fungi</taxon>
        <taxon>Dikarya</taxon>
        <taxon>Ascomycota</taxon>
        <taxon>Saccharomycotina</taxon>
        <taxon>Saccharomycetes</taxon>
        <taxon>Phaffomycetales</taxon>
        <taxon>Wickerhamomycetaceae</taxon>
        <taxon>Wickerhamomyces</taxon>
    </lineage>
</organism>
<dbReference type="EMBL" id="JAEUBF010001392">
    <property type="protein sequence ID" value="KAH3667044.1"/>
    <property type="molecule type" value="Genomic_DNA"/>
</dbReference>
<feature type="compositionally biased region" description="Polar residues" evidence="1">
    <location>
        <begin position="1"/>
        <end position="13"/>
    </location>
</feature>
<reference evidence="2" key="2">
    <citation type="submission" date="2021-01" db="EMBL/GenBank/DDBJ databases">
        <authorList>
            <person name="Schikora-Tamarit M.A."/>
        </authorList>
    </citation>
    <scope>NUCLEOTIDE SEQUENCE</scope>
    <source>
        <strain evidence="2">CBS6341</strain>
    </source>
</reference>
<accession>A0A9P8P8T5</accession>
<sequence length="134" mass="14313">MALPSSSTMNPLTSRPSSPSSSERSLITFISSASSPFSSLSSSSSSPSSSSAINSSSLDVSLFFCVDVDFCSTISLNIKMSPSKDPEHKLSLSEFLIFPQDKFVKSLEKLCSTTGFLRTVSHITNELERSTAAI</sequence>
<feature type="compositionally biased region" description="Low complexity" evidence="1">
    <location>
        <begin position="14"/>
        <end position="54"/>
    </location>
</feature>
<name>A0A9P8P8T5_9ASCO</name>
<dbReference type="Proteomes" id="UP000769528">
    <property type="component" value="Unassembled WGS sequence"/>
</dbReference>